<evidence type="ECO:0000256" key="1">
    <source>
        <dbReference type="SAM" id="MobiDB-lite"/>
    </source>
</evidence>
<keyword evidence="2" id="KW-0472">Membrane</keyword>
<feature type="transmembrane region" description="Helical" evidence="2">
    <location>
        <begin position="62"/>
        <end position="89"/>
    </location>
</feature>
<dbReference type="Proteomes" id="UP000620633">
    <property type="component" value="Unassembled WGS sequence"/>
</dbReference>
<dbReference type="PANTHER" id="PTHR34980">
    <property type="entry name" value="INNER MEMBRANE PROTEIN-RELATED-RELATED"/>
    <property type="match status" value="1"/>
</dbReference>
<reference evidence="4" key="1">
    <citation type="journal article" date="2019" name="Int. J. Syst. Evol. Microbiol.">
        <title>The Global Catalogue of Microorganisms (GCM) 10K type strain sequencing project: providing services to taxonomists for standard genome sequencing and annotation.</title>
        <authorList>
            <consortium name="The Broad Institute Genomics Platform"/>
            <consortium name="The Broad Institute Genome Sequencing Center for Infectious Disease"/>
            <person name="Wu L."/>
            <person name="Ma J."/>
        </authorList>
    </citation>
    <scope>NUCLEOTIDE SEQUENCE [LARGE SCALE GENOMIC DNA]</scope>
    <source>
        <strain evidence="4">JCM 31406</strain>
    </source>
</reference>
<sequence length="152" mass="16743">MNDYINAIRNNYANFQGRARRREYWMYTLINGIIQFVLSIPLFSVVMALIAEADASADPGAALTGTTLIFAAIYALYALATFIPSLAIAVRRLHDTGKSGWWYLLNLVPMGSLVIFIFTILDSEPGSNKWGPNPKGLTDGAATPVQNSVQNW</sequence>
<dbReference type="Pfam" id="PF05656">
    <property type="entry name" value="DUF805"/>
    <property type="match status" value="1"/>
</dbReference>
<dbReference type="InterPro" id="IPR008523">
    <property type="entry name" value="DUF805"/>
</dbReference>
<feature type="transmembrane region" description="Helical" evidence="2">
    <location>
        <begin position="24"/>
        <end position="50"/>
    </location>
</feature>
<protein>
    <submittedName>
        <fullName evidence="3">Membrane protein</fullName>
    </submittedName>
</protein>
<dbReference type="EMBL" id="BMQO01000001">
    <property type="protein sequence ID" value="GGS17169.1"/>
    <property type="molecule type" value="Genomic_DNA"/>
</dbReference>
<feature type="transmembrane region" description="Helical" evidence="2">
    <location>
        <begin position="101"/>
        <end position="121"/>
    </location>
</feature>
<feature type="region of interest" description="Disordered" evidence="1">
    <location>
        <begin position="131"/>
        <end position="152"/>
    </location>
</feature>
<evidence type="ECO:0000256" key="2">
    <source>
        <dbReference type="SAM" id="Phobius"/>
    </source>
</evidence>
<keyword evidence="4" id="KW-1185">Reference proteome</keyword>
<evidence type="ECO:0000313" key="4">
    <source>
        <dbReference type="Proteomes" id="UP000620633"/>
    </source>
</evidence>
<organism evidence="3 4">
    <name type="scientific">Deinococcus knuensis</name>
    <dbReference type="NCBI Taxonomy" id="1837380"/>
    <lineage>
        <taxon>Bacteria</taxon>
        <taxon>Thermotogati</taxon>
        <taxon>Deinococcota</taxon>
        <taxon>Deinococci</taxon>
        <taxon>Deinococcales</taxon>
        <taxon>Deinococcaceae</taxon>
        <taxon>Deinococcus</taxon>
    </lineage>
</organism>
<accession>A0ABQ2SE93</accession>
<evidence type="ECO:0000313" key="3">
    <source>
        <dbReference type="EMBL" id="GGS17169.1"/>
    </source>
</evidence>
<dbReference type="PANTHER" id="PTHR34980:SF2">
    <property type="entry name" value="INNER MEMBRANE PROTEIN YHAH-RELATED"/>
    <property type="match status" value="1"/>
</dbReference>
<keyword evidence="2" id="KW-0812">Transmembrane</keyword>
<gene>
    <name evidence="3" type="ORF">GCM10008961_06050</name>
</gene>
<keyword evidence="2" id="KW-1133">Transmembrane helix</keyword>
<proteinExistence type="predicted"/>
<comment type="caution">
    <text evidence="3">The sequence shown here is derived from an EMBL/GenBank/DDBJ whole genome shotgun (WGS) entry which is preliminary data.</text>
</comment>
<dbReference type="RefSeq" id="WP_189098863.1">
    <property type="nucleotide sequence ID" value="NZ_BMQO01000001.1"/>
</dbReference>
<name>A0ABQ2SE93_9DEIO</name>